<dbReference type="STRING" id="1533.SAMN05443638_1289"/>
<dbReference type="InterPro" id="IPR043682">
    <property type="entry name" value="RqcH_bacterial"/>
</dbReference>
<proteinExistence type="inferred from homology"/>
<dbReference type="GO" id="GO:0043023">
    <property type="term" value="F:ribosomal large subunit binding"/>
    <property type="evidence" value="ECO:0007669"/>
    <property type="project" value="UniProtKB-UniRule"/>
</dbReference>
<comment type="similarity">
    <text evidence="5">Belongs to the NEMF family.</text>
</comment>
<dbReference type="GO" id="GO:0072344">
    <property type="term" value="P:rescue of stalled ribosome"/>
    <property type="evidence" value="ECO:0007669"/>
    <property type="project" value="UniProtKB-UniRule"/>
</dbReference>
<dbReference type="Pfam" id="PF05670">
    <property type="entry name" value="NFACT-R_1"/>
    <property type="match status" value="1"/>
</dbReference>
<dbReference type="GO" id="GO:0019843">
    <property type="term" value="F:rRNA binding"/>
    <property type="evidence" value="ECO:0007669"/>
    <property type="project" value="UniProtKB-UniRule"/>
</dbReference>
<dbReference type="PANTHER" id="PTHR15239:SF6">
    <property type="entry name" value="RIBOSOME QUALITY CONTROL COMPLEX SUBUNIT NEMF"/>
    <property type="match status" value="1"/>
</dbReference>
<reference evidence="7 8" key="1">
    <citation type="submission" date="2016-11" db="EMBL/GenBank/DDBJ databases">
        <authorList>
            <person name="Jaros S."/>
            <person name="Januszkiewicz K."/>
            <person name="Wedrychowicz H."/>
        </authorList>
    </citation>
    <scope>NUCLEOTIDE SEQUENCE [LARGE SCALE GENOMIC DNA]</scope>
    <source>
        <strain evidence="7 8">DSM 2631</strain>
    </source>
</reference>
<protein>
    <recommendedName>
        <fullName evidence="5">Rqc2 homolog RqcH</fullName>
        <shortName evidence="5">RqcH</shortName>
    </recommendedName>
</protein>
<name>A0A1M4YIF5_9CLOT</name>
<organism evidence="7 8">
    <name type="scientific">Clostridium fallax</name>
    <dbReference type="NCBI Taxonomy" id="1533"/>
    <lineage>
        <taxon>Bacteria</taxon>
        <taxon>Bacillati</taxon>
        <taxon>Bacillota</taxon>
        <taxon>Clostridia</taxon>
        <taxon>Eubacteriales</taxon>
        <taxon>Clostridiaceae</taxon>
        <taxon>Clostridium</taxon>
    </lineage>
</organism>
<sequence length="566" mass="66048">MAFDGVFLHCLIEDIKDKLLNTKIDKINQPEKDEIYISFRGIKGERLLISASSNFPRIHFTKITKDNPLKAPMFCMVLRKYLIGGKIINIYQPNNDRILHLDIETTDELGFNSIYTLIIEIMGRHSNISLVRKRDNKIIESIKHITSFVNSYRTLLPNVSYVSPPPSNKLNPFDFHIDEFEKFFSSIEINENFYMKSFNGISKLLSKELYLSFDKYSKSLENLYNEINLYFKNIHSKKSYNIFCNNNGDLIDFYSLPISYYDDKNLIHYDDGCRMLDEFYSKKDMQDRLQNRSSDLQKLIITNIDRCLKKDTILLKTLKECEEKEKLRIYGDLLTSFIYSFKKGDKEVTLCNFFDDNKEITITLNENKTPSENIQYYYKKYNKLKKSEEAAIDQREKNSLELEYLNSVLTNLKNSESYDEIEEIKEELISSGYIKYKKNSKKNKKPSKPYHFLSSDGFDIYVGKNNIQNDYLTLKFADKYDTWMHTKNIPGSHVIIKGKNISDKALEEAAILAAFYSKGKNSSKVAVDYTEVKNVKKPSGAKPGMVIYSTNKTIYVDPVDLNLEKH</sequence>
<evidence type="ECO:0000256" key="4">
    <source>
        <dbReference type="ARBA" id="ARBA00022917"/>
    </source>
</evidence>
<dbReference type="PANTHER" id="PTHR15239">
    <property type="entry name" value="NUCLEAR EXPORT MEDIATOR FACTOR NEMF"/>
    <property type="match status" value="1"/>
</dbReference>
<dbReference type="EMBL" id="FQVM01000028">
    <property type="protein sequence ID" value="SHF05403.1"/>
    <property type="molecule type" value="Genomic_DNA"/>
</dbReference>
<dbReference type="OrthoDB" id="9766163at2"/>
<dbReference type="InterPro" id="IPR008532">
    <property type="entry name" value="NFACT_RNA-bd"/>
</dbReference>
<keyword evidence="1 5" id="KW-0820">tRNA-binding</keyword>
<evidence type="ECO:0000256" key="3">
    <source>
        <dbReference type="ARBA" id="ARBA00022884"/>
    </source>
</evidence>
<keyword evidence="8" id="KW-1185">Reference proteome</keyword>
<accession>A0A1M4YIF5</accession>
<comment type="function">
    <text evidence="5">Key component of the ribosome quality control system (RQC), a ribosome-associated complex that mediates the extraction of incompletely synthesized nascent chains from stalled ribosomes and their subsequent degradation. RqcH recruits Ala-charged tRNA, and with RqcP directs the elongation of stalled nascent chains on 50S ribosomal subunits, leading to non-templated C-terminal alanine extensions (Ala tail). The Ala tail promotes nascent chain degradation. May add between 1 and at least 8 Ala residues. Binds to stalled 50S ribosomal subunits.</text>
</comment>
<evidence type="ECO:0000313" key="7">
    <source>
        <dbReference type="EMBL" id="SHF05403.1"/>
    </source>
</evidence>
<dbReference type="FunFam" id="2.30.310.10:FF:000004">
    <property type="entry name" value="Fibronectin-binding protein A"/>
    <property type="match status" value="1"/>
</dbReference>
<dbReference type="Pfam" id="PF05833">
    <property type="entry name" value="NFACT_N"/>
    <property type="match status" value="1"/>
</dbReference>
<feature type="domain" description="NFACT RNA-binding" evidence="6">
    <location>
        <begin position="448"/>
        <end position="540"/>
    </location>
</feature>
<dbReference type="Proteomes" id="UP000184035">
    <property type="component" value="Unassembled WGS sequence"/>
</dbReference>
<keyword evidence="3 5" id="KW-0694">RNA-binding</keyword>
<dbReference type="GO" id="GO:0000049">
    <property type="term" value="F:tRNA binding"/>
    <property type="evidence" value="ECO:0007669"/>
    <property type="project" value="UniProtKB-UniRule"/>
</dbReference>
<evidence type="ECO:0000256" key="1">
    <source>
        <dbReference type="ARBA" id="ARBA00022555"/>
    </source>
</evidence>
<evidence type="ECO:0000313" key="8">
    <source>
        <dbReference type="Proteomes" id="UP000184035"/>
    </source>
</evidence>
<dbReference type="HAMAP" id="MF_00844_B">
    <property type="entry name" value="RqcH_B"/>
    <property type="match status" value="1"/>
</dbReference>
<evidence type="ECO:0000259" key="6">
    <source>
        <dbReference type="Pfam" id="PF05670"/>
    </source>
</evidence>
<keyword evidence="4 5" id="KW-0648">Protein biosynthesis</keyword>
<comment type="subunit">
    <text evidence="5">Associates with stalled 50S ribosomal subunits. Binds to RqcP.</text>
</comment>
<evidence type="ECO:0000256" key="5">
    <source>
        <dbReference type="HAMAP-Rule" id="MF_00844"/>
    </source>
</evidence>
<dbReference type="RefSeq" id="WP_072897263.1">
    <property type="nucleotide sequence ID" value="NZ_FQVM01000028.1"/>
</dbReference>
<gene>
    <name evidence="5" type="primary">rqcH</name>
    <name evidence="7" type="ORF">SAMN05443638_1289</name>
</gene>
<dbReference type="InterPro" id="IPR051608">
    <property type="entry name" value="RQC_Subunit_NEMF"/>
</dbReference>
<dbReference type="Gene3D" id="2.30.310.10">
    <property type="entry name" value="ibrinogen binding protein from staphylococcus aureus domain"/>
    <property type="match status" value="1"/>
</dbReference>
<evidence type="ECO:0000256" key="2">
    <source>
        <dbReference type="ARBA" id="ARBA00022730"/>
    </source>
</evidence>
<dbReference type="AlphaFoldDB" id="A0A1M4YIF5"/>
<keyword evidence="2 5" id="KW-0699">rRNA-binding</keyword>
<dbReference type="GO" id="GO:1990112">
    <property type="term" value="C:RQC complex"/>
    <property type="evidence" value="ECO:0007669"/>
    <property type="project" value="TreeGrafter"/>
</dbReference>